<sequence>MSEEELVTVLYGPYESCGLVQHRTYRLQGIQAALTARGYMHMIQETHEWNRVELLFRGRIVFTCDIRELEFGGDGQLDPLCKEAVLAVDEAF</sequence>
<comment type="caution">
    <text evidence="2">The sequence shown here is derived from an EMBL/GenBank/DDBJ whole genome shotgun (WGS) entry which is preliminary data.</text>
</comment>
<reference evidence="3" key="1">
    <citation type="submission" date="2024-04" db="EMBL/GenBank/DDBJ databases">
        <title>Salinicola lusitanus LLJ914,a marine bacterium isolated from the Okinawa Trough.</title>
        <authorList>
            <person name="Li J."/>
        </authorList>
    </citation>
    <scope>NUCLEOTIDE SEQUENCE [LARGE SCALE GENOMIC DNA]</scope>
</reference>
<gene>
    <name evidence="2" type="ORF">WMY93_018534</name>
</gene>
<dbReference type="Proteomes" id="UP001460270">
    <property type="component" value="Unassembled WGS sequence"/>
</dbReference>
<comment type="similarity">
    <text evidence="1">Belongs to the UPF0728 family.</text>
</comment>
<dbReference type="Pfam" id="PF15092">
    <property type="entry name" value="UPF0728"/>
    <property type="match status" value="1"/>
</dbReference>
<evidence type="ECO:0000313" key="2">
    <source>
        <dbReference type="EMBL" id="KAK7901765.1"/>
    </source>
</evidence>
<dbReference type="PANTHER" id="PTHR28448">
    <property type="entry name" value="UPF0728 PROTEIN C10ORF53"/>
    <property type="match status" value="1"/>
</dbReference>
<dbReference type="EMBL" id="JBBPFD010000013">
    <property type="protein sequence ID" value="KAK7901765.1"/>
    <property type="molecule type" value="Genomic_DNA"/>
</dbReference>
<protein>
    <submittedName>
        <fullName evidence="2">Uncharacterized protein</fullName>
    </submittedName>
</protein>
<dbReference type="InterPro" id="IPR027885">
    <property type="entry name" value="UPF0728"/>
</dbReference>
<evidence type="ECO:0000256" key="1">
    <source>
        <dbReference type="ARBA" id="ARBA00009973"/>
    </source>
</evidence>
<dbReference type="AlphaFoldDB" id="A0AAW0NP59"/>
<keyword evidence="3" id="KW-1185">Reference proteome</keyword>
<dbReference type="PANTHER" id="PTHR28448:SF1">
    <property type="entry name" value="UPF0728 PROTEIN C10ORF53"/>
    <property type="match status" value="1"/>
</dbReference>
<name>A0AAW0NP59_9GOBI</name>
<organism evidence="2 3">
    <name type="scientific">Mugilogobius chulae</name>
    <name type="common">yellowstripe goby</name>
    <dbReference type="NCBI Taxonomy" id="88201"/>
    <lineage>
        <taxon>Eukaryota</taxon>
        <taxon>Metazoa</taxon>
        <taxon>Chordata</taxon>
        <taxon>Craniata</taxon>
        <taxon>Vertebrata</taxon>
        <taxon>Euteleostomi</taxon>
        <taxon>Actinopterygii</taxon>
        <taxon>Neopterygii</taxon>
        <taxon>Teleostei</taxon>
        <taxon>Neoteleostei</taxon>
        <taxon>Acanthomorphata</taxon>
        <taxon>Gobiaria</taxon>
        <taxon>Gobiiformes</taxon>
        <taxon>Gobioidei</taxon>
        <taxon>Gobiidae</taxon>
        <taxon>Gobionellinae</taxon>
        <taxon>Mugilogobius</taxon>
    </lineage>
</organism>
<evidence type="ECO:0000313" key="3">
    <source>
        <dbReference type="Proteomes" id="UP001460270"/>
    </source>
</evidence>
<proteinExistence type="inferred from homology"/>
<accession>A0AAW0NP59</accession>